<evidence type="ECO:0000313" key="3">
    <source>
        <dbReference type="WBParaSite" id="TMUE_3000012376.1"/>
    </source>
</evidence>
<evidence type="ECO:0000256" key="1">
    <source>
        <dbReference type="SAM" id="MobiDB-lite"/>
    </source>
</evidence>
<feature type="region of interest" description="Disordered" evidence="1">
    <location>
        <begin position="1"/>
        <end position="21"/>
    </location>
</feature>
<dbReference type="AlphaFoldDB" id="A0A5S6QYB0"/>
<reference evidence="3" key="1">
    <citation type="submission" date="2019-12" db="UniProtKB">
        <authorList>
            <consortium name="WormBaseParasite"/>
        </authorList>
    </citation>
    <scope>IDENTIFICATION</scope>
</reference>
<proteinExistence type="predicted"/>
<evidence type="ECO:0000313" key="2">
    <source>
        <dbReference type="Proteomes" id="UP000046395"/>
    </source>
</evidence>
<sequence length="106" mass="12558">MRGRVLKKKRGLNRRQKRRQPLRRKWTSLIHLCTVRRRHACQRCANNRGYSLKRNCLRLCHCSFIRKRHPNPNVEKQVMCYAIVERLAGLRSNEGADALVVPNANR</sequence>
<dbReference type="WBParaSite" id="TMUE_3000012376.1">
    <property type="protein sequence ID" value="TMUE_3000012376.1"/>
    <property type="gene ID" value="WBGene00285790"/>
</dbReference>
<accession>A0A5S6QYB0</accession>
<name>A0A5S6QYB0_TRIMR</name>
<keyword evidence="2" id="KW-1185">Reference proteome</keyword>
<protein>
    <submittedName>
        <fullName evidence="3">Uncharacterized protein</fullName>
    </submittedName>
</protein>
<organism evidence="2 3">
    <name type="scientific">Trichuris muris</name>
    <name type="common">Mouse whipworm</name>
    <dbReference type="NCBI Taxonomy" id="70415"/>
    <lineage>
        <taxon>Eukaryota</taxon>
        <taxon>Metazoa</taxon>
        <taxon>Ecdysozoa</taxon>
        <taxon>Nematoda</taxon>
        <taxon>Enoplea</taxon>
        <taxon>Dorylaimia</taxon>
        <taxon>Trichinellida</taxon>
        <taxon>Trichuridae</taxon>
        <taxon>Trichuris</taxon>
    </lineage>
</organism>
<dbReference type="Proteomes" id="UP000046395">
    <property type="component" value="Unassembled WGS sequence"/>
</dbReference>